<organism evidence="2 3">
    <name type="scientific">Colletotrichum liriopes</name>
    <dbReference type="NCBI Taxonomy" id="708192"/>
    <lineage>
        <taxon>Eukaryota</taxon>
        <taxon>Fungi</taxon>
        <taxon>Dikarya</taxon>
        <taxon>Ascomycota</taxon>
        <taxon>Pezizomycotina</taxon>
        <taxon>Sordariomycetes</taxon>
        <taxon>Hypocreomycetidae</taxon>
        <taxon>Glomerellales</taxon>
        <taxon>Glomerellaceae</taxon>
        <taxon>Colletotrichum</taxon>
        <taxon>Colletotrichum spaethianum species complex</taxon>
    </lineage>
</organism>
<reference evidence="2 3" key="1">
    <citation type="submission" date="2021-07" db="EMBL/GenBank/DDBJ databases">
        <title>Genome data of Colletotrichum spaethianum.</title>
        <authorList>
            <person name="Utami Y.D."/>
            <person name="Hiruma K."/>
        </authorList>
    </citation>
    <scope>NUCLEOTIDE SEQUENCE [LARGE SCALE GENOMIC DNA]</scope>
    <source>
        <strain evidence="2 3">MAFF 242679</strain>
    </source>
</reference>
<evidence type="ECO:0000313" key="3">
    <source>
        <dbReference type="Proteomes" id="UP001055172"/>
    </source>
</evidence>
<dbReference type="EMBL" id="BPPX01000009">
    <property type="protein sequence ID" value="GJC82475.1"/>
    <property type="molecule type" value="Genomic_DNA"/>
</dbReference>
<name>A0AA37GK79_9PEZI</name>
<gene>
    <name evidence="2" type="ORF">ColLi_05313</name>
</gene>
<feature type="region of interest" description="Disordered" evidence="1">
    <location>
        <begin position="35"/>
        <end position="68"/>
    </location>
</feature>
<accession>A0AA37GK79</accession>
<comment type="caution">
    <text evidence="2">The sequence shown here is derived from an EMBL/GenBank/DDBJ whole genome shotgun (WGS) entry which is preliminary data.</text>
</comment>
<proteinExistence type="predicted"/>
<evidence type="ECO:0000313" key="2">
    <source>
        <dbReference type="EMBL" id="GJC82475.1"/>
    </source>
</evidence>
<sequence length="90" mass="9702">MYAPGAVPEKDEPHAVRIPLQFPKCLREHVVTMGSRFDGRPLPPESTDDDTEGGGTLGPSPRTARYEPPRFMIDEAPGAQSVASTKGGRL</sequence>
<dbReference type="AlphaFoldDB" id="A0AA37GK79"/>
<protein>
    <submittedName>
        <fullName evidence="2">Uncharacterized protein</fullName>
    </submittedName>
</protein>
<dbReference type="Proteomes" id="UP001055172">
    <property type="component" value="Unassembled WGS sequence"/>
</dbReference>
<evidence type="ECO:0000256" key="1">
    <source>
        <dbReference type="SAM" id="MobiDB-lite"/>
    </source>
</evidence>
<keyword evidence="3" id="KW-1185">Reference proteome</keyword>